<sequence>MLTLARNSKPKSKKNSDSVVEVEIEIDTASEHRESSLKDAIVARPQDYMNDEFETSRNDIRDSVAGMQYDIKTYIIALRKSLQADVGAVQARIHNAGVVARPDYPGLIACPKFVNSAQMPDSCYATIPNSVTALNRAPVETLDYLTRLYGLYDADVANKRQKPNWTC</sequence>
<proteinExistence type="predicted"/>
<name>A0A139AKC9_GONPJ</name>
<evidence type="ECO:0000313" key="3">
    <source>
        <dbReference type="Proteomes" id="UP000070544"/>
    </source>
</evidence>
<dbReference type="EMBL" id="KQ965748">
    <property type="protein sequence ID" value="KXS17226.1"/>
    <property type="molecule type" value="Genomic_DNA"/>
</dbReference>
<accession>A0A139AKC9</accession>
<dbReference type="AlphaFoldDB" id="A0A139AKC9"/>
<keyword evidence="3" id="KW-1185">Reference proteome</keyword>
<reference evidence="2 3" key="1">
    <citation type="journal article" date="2015" name="Genome Biol. Evol.">
        <title>Phylogenomic analyses indicate that early fungi evolved digesting cell walls of algal ancestors of land plants.</title>
        <authorList>
            <person name="Chang Y."/>
            <person name="Wang S."/>
            <person name="Sekimoto S."/>
            <person name="Aerts A.L."/>
            <person name="Choi C."/>
            <person name="Clum A."/>
            <person name="LaButti K.M."/>
            <person name="Lindquist E.A."/>
            <person name="Yee Ngan C."/>
            <person name="Ohm R.A."/>
            <person name="Salamov A.A."/>
            <person name="Grigoriev I.V."/>
            <person name="Spatafora J.W."/>
            <person name="Berbee M.L."/>
        </authorList>
    </citation>
    <scope>NUCLEOTIDE SEQUENCE [LARGE SCALE GENOMIC DNA]</scope>
    <source>
        <strain evidence="2 3">JEL478</strain>
    </source>
</reference>
<evidence type="ECO:0000313" key="2">
    <source>
        <dbReference type="EMBL" id="KXS17226.1"/>
    </source>
</evidence>
<organism evidence="2 3">
    <name type="scientific">Gonapodya prolifera (strain JEL478)</name>
    <name type="common">Monoblepharis prolifera</name>
    <dbReference type="NCBI Taxonomy" id="1344416"/>
    <lineage>
        <taxon>Eukaryota</taxon>
        <taxon>Fungi</taxon>
        <taxon>Fungi incertae sedis</taxon>
        <taxon>Chytridiomycota</taxon>
        <taxon>Chytridiomycota incertae sedis</taxon>
        <taxon>Monoblepharidomycetes</taxon>
        <taxon>Monoblepharidales</taxon>
        <taxon>Gonapodyaceae</taxon>
        <taxon>Gonapodya</taxon>
    </lineage>
</organism>
<feature type="region of interest" description="Disordered" evidence="1">
    <location>
        <begin position="1"/>
        <end position="20"/>
    </location>
</feature>
<dbReference type="Proteomes" id="UP000070544">
    <property type="component" value="Unassembled WGS sequence"/>
</dbReference>
<gene>
    <name evidence="2" type="ORF">M427DRAFT_30683</name>
</gene>
<evidence type="ECO:0000256" key="1">
    <source>
        <dbReference type="SAM" id="MobiDB-lite"/>
    </source>
</evidence>
<protein>
    <submittedName>
        <fullName evidence="2">Uncharacterized protein</fullName>
    </submittedName>
</protein>